<evidence type="ECO:0000256" key="6">
    <source>
        <dbReference type="RuleBase" id="RU003313"/>
    </source>
</evidence>
<dbReference type="InterPro" id="IPR027368">
    <property type="entry name" value="MnmE_dom2"/>
</dbReference>
<dbReference type="InterPro" id="IPR018948">
    <property type="entry name" value="GTP-bd_TrmE_N"/>
</dbReference>
<dbReference type="InParanoid" id="G8JS85"/>
<dbReference type="KEGG" id="erc:Ecym_4574"/>
<gene>
    <name evidence="8" type="ordered locus">Ecym_4574</name>
</gene>
<dbReference type="AlphaFoldDB" id="G8JS85"/>
<dbReference type="FunFam" id="3.30.1360.120:FF:000007">
    <property type="entry name" value="tRNA modification GTPase GTPBP3, mitochondrial"/>
    <property type="match status" value="1"/>
</dbReference>
<dbReference type="GO" id="GO:0030488">
    <property type="term" value="P:tRNA methylation"/>
    <property type="evidence" value="ECO:0007669"/>
    <property type="project" value="TreeGrafter"/>
</dbReference>
<dbReference type="FunCoup" id="G8JS85">
    <property type="interactions" value="438"/>
</dbReference>
<evidence type="ECO:0000259" key="7">
    <source>
        <dbReference type="PROSITE" id="PS51709"/>
    </source>
</evidence>
<keyword evidence="4 6" id="KW-0547">Nucleotide-binding</keyword>
<dbReference type="Gene3D" id="3.30.1360.120">
    <property type="entry name" value="Probable tRNA modification gtpase trme, domain 1"/>
    <property type="match status" value="1"/>
</dbReference>
<dbReference type="HAMAP" id="MF_00379">
    <property type="entry name" value="GTPase_MnmE"/>
    <property type="match status" value="1"/>
</dbReference>
<evidence type="ECO:0000256" key="2">
    <source>
        <dbReference type="ARBA" id="ARBA00011043"/>
    </source>
</evidence>
<dbReference type="GO" id="GO:0003924">
    <property type="term" value="F:GTPase activity"/>
    <property type="evidence" value="ECO:0007669"/>
    <property type="project" value="InterPro"/>
</dbReference>
<evidence type="ECO:0000256" key="3">
    <source>
        <dbReference type="ARBA" id="ARBA00022694"/>
    </source>
</evidence>
<dbReference type="PANTHER" id="PTHR42714:SF2">
    <property type="entry name" value="TRNA MODIFICATION GTPASE GTPBP3, MITOCHONDRIAL"/>
    <property type="match status" value="1"/>
</dbReference>
<comment type="subcellular location">
    <subcellularLocation>
        <location evidence="1">Mitochondrion</location>
    </subcellularLocation>
</comment>
<dbReference type="NCBIfam" id="TIGR00231">
    <property type="entry name" value="small_GTP"/>
    <property type="match status" value="1"/>
</dbReference>
<dbReference type="InterPro" id="IPR006073">
    <property type="entry name" value="GTP-bd"/>
</dbReference>
<keyword evidence="3 6" id="KW-0819">tRNA processing</keyword>
<dbReference type="eggNOG" id="KOG1191">
    <property type="taxonomic scope" value="Eukaryota"/>
</dbReference>
<comment type="similarity">
    <text evidence="2 6">Belongs to the TRAFAC class TrmE-Era-EngA-EngB-Septin-like GTPase superfamily. TrmE GTPase family.</text>
</comment>
<dbReference type="CDD" id="cd14858">
    <property type="entry name" value="TrmE_N"/>
    <property type="match status" value="1"/>
</dbReference>
<dbReference type="GO" id="GO:0070899">
    <property type="term" value="P:mitochondrial tRNA wobble uridine modification"/>
    <property type="evidence" value="ECO:0007669"/>
    <property type="project" value="EnsemblFungi"/>
</dbReference>
<dbReference type="Gene3D" id="3.40.50.300">
    <property type="entry name" value="P-loop containing nucleotide triphosphate hydrolases"/>
    <property type="match status" value="1"/>
</dbReference>
<dbReference type="STRING" id="931890.G8JS85"/>
<dbReference type="PROSITE" id="PS51709">
    <property type="entry name" value="G_TRME"/>
    <property type="match status" value="1"/>
</dbReference>
<dbReference type="InterPro" id="IPR031168">
    <property type="entry name" value="G_TrmE"/>
</dbReference>
<evidence type="ECO:0000313" key="9">
    <source>
        <dbReference type="Proteomes" id="UP000006790"/>
    </source>
</evidence>
<dbReference type="Gene3D" id="1.20.120.430">
    <property type="entry name" value="tRNA modification GTPase MnmE domain 2"/>
    <property type="match status" value="1"/>
</dbReference>
<evidence type="ECO:0000256" key="4">
    <source>
        <dbReference type="ARBA" id="ARBA00022741"/>
    </source>
</evidence>
<dbReference type="NCBIfam" id="NF003661">
    <property type="entry name" value="PRK05291.1-3"/>
    <property type="match status" value="1"/>
</dbReference>
<dbReference type="InterPro" id="IPR025867">
    <property type="entry name" value="MnmE_helical"/>
</dbReference>
<reference evidence="9" key="1">
    <citation type="journal article" date="2012" name="G3 (Bethesda)">
        <title>Pichia sorbitophila, an interspecies yeast hybrid reveals early steps of genome resolution following polyploidization.</title>
        <authorList>
            <person name="Leh Louis V."/>
            <person name="Despons L."/>
            <person name="Friedrich A."/>
            <person name="Martin T."/>
            <person name="Durrens P."/>
            <person name="Casaregola S."/>
            <person name="Neuveglise C."/>
            <person name="Fairhead C."/>
            <person name="Marck C."/>
            <person name="Cruz J.A."/>
            <person name="Straub M.L."/>
            <person name="Kugler V."/>
            <person name="Sacerdot C."/>
            <person name="Uzunov Z."/>
            <person name="Thierry A."/>
            <person name="Weiss S."/>
            <person name="Bleykasten C."/>
            <person name="De Montigny J."/>
            <person name="Jacques N."/>
            <person name="Jung P."/>
            <person name="Lemaire M."/>
            <person name="Mallet S."/>
            <person name="Morel G."/>
            <person name="Richard G.F."/>
            <person name="Sarkar A."/>
            <person name="Savel G."/>
            <person name="Schacherer J."/>
            <person name="Seret M.L."/>
            <person name="Talla E."/>
            <person name="Samson G."/>
            <person name="Jubin C."/>
            <person name="Poulain J."/>
            <person name="Vacherie B."/>
            <person name="Barbe V."/>
            <person name="Pelletier E."/>
            <person name="Sherman D.J."/>
            <person name="Westhof E."/>
            <person name="Weissenbach J."/>
            <person name="Baret P.V."/>
            <person name="Wincker P."/>
            <person name="Gaillardin C."/>
            <person name="Dujon B."/>
            <person name="Souciet J.L."/>
        </authorList>
    </citation>
    <scope>NUCLEOTIDE SEQUENCE [LARGE SCALE GENOMIC DNA]</scope>
    <source>
        <strain evidence="9">CBS 270.75 / DBVPG 7215 / KCTC 17166 / NRRL Y-17582</strain>
    </source>
</reference>
<evidence type="ECO:0000256" key="5">
    <source>
        <dbReference type="ARBA" id="ARBA00023134"/>
    </source>
</evidence>
<feature type="domain" description="TrmE-type G" evidence="7">
    <location>
        <begin position="260"/>
        <end position="428"/>
    </location>
</feature>
<dbReference type="PANTHER" id="PTHR42714">
    <property type="entry name" value="TRNA MODIFICATION GTPASE GTPBP3"/>
    <property type="match status" value="1"/>
</dbReference>
<keyword evidence="5 6" id="KW-0342">GTP-binding</keyword>
<keyword evidence="9" id="KW-1185">Reference proteome</keyword>
<dbReference type="Pfam" id="PF01926">
    <property type="entry name" value="MMR_HSR1"/>
    <property type="match status" value="1"/>
</dbReference>
<dbReference type="SUPFAM" id="SSF52540">
    <property type="entry name" value="P-loop containing nucleoside triphosphate hydrolases"/>
    <property type="match status" value="1"/>
</dbReference>
<dbReference type="EMBL" id="CP002500">
    <property type="protein sequence ID" value="AET39607.1"/>
    <property type="molecule type" value="Genomic_DNA"/>
</dbReference>
<dbReference type="RefSeq" id="XP_003646424.1">
    <property type="nucleotide sequence ID" value="XM_003646376.1"/>
</dbReference>
<accession>G8JS85</accession>
<dbReference type="Pfam" id="PF10396">
    <property type="entry name" value="TrmE_N"/>
    <property type="match status" value="1"/>
</dbReference>
<dbReference type="NCBIfam" id="TIGR00450">
    <property type="entry name" value="mnmE_trmE_thdF"/>
    <property type="match status" value="1"/>
</dbReference>
<dbReference type="HOGENOM" id="CLU_019624_3_1_1"/>
<dbReference type="OMA" id="EFHCHGG"/>
<sequence>MYRRLGTLPPSFVGIFRTSWRMEYSVPATVDHPTIYALSTPAGLKSAIAVIRISGTNSKYVYKKLTRTKKAPLSHKASVRNLYDPTVHNEKSLLDNALTLFFEQPKTFTGEDVLELHVHGGKAVVSGVLKAIESLHDFEEGYQIRYAQPGEFSMRGFQNGKFDLTQVEGVGDLIDAETEIQRKSAICSFRGDTKVRFSIWREKIVANIAQLAAVIDFGDDTEIDDIEMIVNGVNKTMLELKQDIEQFLHKTQKSNILKSGIKLALLGPPNAGKSSLLNSITNDETAIVSNTPGTTRDTIDVPLDINGYKIIITDTAGIRSNAIDEIEVIGINRAKLKCANSDIVLLLIDPTNRQLVLNDLKQYIREHIDGKKFVIVINKTDLLNEQQLKEIKTDLCLQFGPSVSIMGVSCLEKKGIDNLIHTLTDIFKDISDSTDEDPISVSKRVQEILKNDVLYGIDEFVHFAETNDVVMASESLGFAADGIGKITGETVGVEEILGVVFSNFCVGK</sequence>
<dbReference type="InterPro" id="IPR027266">
    <property type="entry name" value="TrmE/GcvT-like"/>
</dbReference>
<proteinExistence type="inferred from homology"/>
<dbReference type="GO" id="GO:0005743">
    <property type="term" value="C:mitochondrial inner membrane"/>
    <property type="evidence" value="ECO:0007669"/>
    <property type="project" value="EnsemblFungi"/>
</dbReference>
<dbReference type="OrthoDB" id="188276at2759"/>
<dbReference type="InterPro" id="IPR027417">
    <property type="entry name" value="P-loop_NTPase"/>
</dbReference>
<dbReference type="Proteomes" id="UP000006790">
    <property type="component" value="Chromosome 4"/>
</dbReference>
<dbReference type="CDD" id="cd04164">
    <property type="entry name" value="trmE"/>
    <property type="match status" value="1"/>
</dbReference>
<name>G8JS85_ERECY</name>
<dbReference type="Pfam" id="PF12631">
    <property type="entry name" value="MnmE_helical"/>
    <property type="match status" value="1"/>
</dbReference>
<dbReference type="GO" id="GO:0005525">
    <property type="term" value="F:GTP binding"/>
    <property type="evidence" value="ECO:0007669"/>
    <property type="project" value="UniProtKB-KW"/>
</dbReference>
<dbReference type="GeneID" id="11472838"/>
<dbReference type="InterPro" id="IPR005225">
    <property type="entry name" value="Small_GTP-bd"/>
</dbReference>
<dbReference type="PRINTS" id="PR00449">
    <property type="entry name" value="RASTRNSFRMNG"/>
</dbReference>
<protein>
    <recommendedName>
        <fullName evidence="7">TrmE-type G domain-containing protein</fullName>
    </recommendedName>
</protein>
<evidence type="ECO:0000313" key="8">
    <source>
        <dbReference type="EMBL" id="AET39607.1"/>
    </source>
</evidence>
<organism evidence="8 9">
    <name type="scientific">Eremothecium cymbalariae (strain CBS 270.75 / DBVPG 7215 / KCTC 17166 / NRRL Y-17582)</name>
    <name type="common">Yeast</name>
    <dbReference type="NCBI Taxonomy" id="931890"/>
    <lineage>
        <taxon>Eukaryota</taxon>
        <taxon>Fungi</taxon>
        <taxon>Dikarya</taxon>
        <taxon>Ascomycota</taxon>
        <taxon>Saccharomycotina</taxon>
        <taxon>Saccharomycetes</taxon>
        <taxon>Saccharomycetales</taxon>
        <taxon>Saccharomycetaceae</taxon>
        <taxon>Eremothecium</taxon>
    </lineage>
</organism>
<dbReference type="InterPro" id="IPR004520">
    <property type="entry name" value="GTPase_MnmE"/>
</dbReference>
<evidence type="ECO:0000256" key="1">
    <source>
        <dbReference type="ARBA" id="ARBA00004173"/>
    </source>
</evidence>